<evidence type="ECO:0000256" key="10">
    <source>
        <dbReference type="SAM" id="Coils"/>
    </source>
</evidence>
<evidence type="ECO:0000256" key="8">
    <source>
        <dbReference type="PROSITE-ProRule" id="PRU00108"/>
    </source>
</evidence>
<feature type="coiled-coil region" evidence="10">
    <location>
        <begin position="115"/>
        <end position="142"/>
    </location>
</feature>
<evidence type="ECO:0000256" key="3">
    <source>
        <dbReference type="ARBA" id="ARBA00023015"/>
    </source>
</evidence>
<dbReference type="PROSITE" id="PS50071">
    <property type="entry name" value="HOMEOBOX_2"/>
    <property type="match status" value="1"/>
</dbReference>
<dbReference type="Gene3D" id="1.10.10.60">
    <property type="entry name" value="Homeodomain-like"/>
    <property type="match status" value="1"/>
</dbReference>
<dbReference type="GO" id="GO:0000981">
    <property type="term" value="F:DNA-binding transcription factor activity, RNA polymerase II-specific"/>
    <property type="evidence" value="ECO:0007669"/>
    <property type="project" value="InterPro"/>
</dbReference>
<dbReference type="InterPro" id="IPR017970">
    <property type="entry name" value="Homeobox_CS"/>
</dbReference>
<evidence type="ECO:0000256" key="9">
    <source>
        <dbReference type="RuleBase" id="RU000682"/>
    </source>
</evidence>
<dbReference type="GO" id="GO:0043565">
    <property type="term" value="F:sequence-specific DNA binding"/>
    <property type="evidence" value="ECO:0007669"/>
    <property type="project" value="InterPro"/>
</dbReference>
<name>A0AAV9AHM9_ACOGR</name>
<dbReference type="CDD" id="cd00086">
    <property type="entry name" value="homeodomain"/>
    <property type="match status" value="1"/>
</dbReference>
<keyword evidence="13" id="KW-1185">Reference proteome</keyword>
<accession>A0AAV9AHM9</accession>
<protein>
    <submittedName>
        <fullName evidence="12">Homeobox-leucine zipper protein HAT22</fullName>
    </submittedName>
</protein>
<evidence type="ECO:0000313" key="12">
    <source>
        <dbReference type="EMBL" id="KAK1263636.1"/>
    </source>
</evidence>
<dbReference type="GO" id="GO:0005634">
    <property type="term" value="C:nucleus"/>
    <property type="evidence" value="ECO:0007669"/>
    <property type="project" value="UniProtKB-SubCell"/>
</dbReference>
<gene>
    <name evidence="12" type="ORF">QJS04_geneDACA008395</name>
</gene>
<dbReference type="InterPro" id="IPR009057">
    <property type="entry name" value="Homeodomain-like_sf"/>
</dbReference>
<keyword evidence="10" id="KW-0175">Coiled coil</keyword>
<dbReference type="PANTHER" id="PTHR45714:SF34">
    <property type="entry name" value="HOMEOBOX-LEUCINE ZIPPER PROTEIN HAT9"/>
    <property type="match status" value="1"/>
</dbReference>
<dbReference type="InterPro" id="IPR003106">
    <property type="entry name" value="Leu_zip_homeo"/>
</dbReference>
<evidence type="ECO:0000256" key="6">
    <source>
        <dbReference type="ARBA" id="ARBA00023163"/>
    </source>
</evidence>
<evidence type="ECO:0000256" key="5">
    <source>
        <dbReference type="ARBA" id="ARBA00023155"/>
    </source>
</evidence>
<reference evidence="12" key="2">
    <citation type="submission" date="2023-06" db="EMBL/GenBank/DDBJ databases">
        <authorList>
            <person name="Ma L."/>
            <person name="Liu K.-W."/>
            <person name="Li Z."/>
            <person name="Hsiao Y.-Y."/>
            <person name="Qi Y."/>
            <person name="Fu T."/>
            <person name="Tang G."/>
            <person name="Zhang D."/>
            <person name="Sun W.-H."/>
            <person name="Liu D.-K."/>
            <person name="Li Y."/>
            <person name="Chen G.-Z."/>
            <person name="Liu X.-D."/>
            <person name="Liao X.-Y."/>
            <person name="Jiang Y.-T."/>
            <person name="Yu X."/>
            <person name="Hao Y."/>
            <person name="Huang J."/>
            <person name="Zhao X.-W."/>
            <person name="Ke S."/>
            <person name="Chen Y.-Y."/>
            <person name="Wu W.-L."/>
            <person name="Hsu J.-L."/>
            <person name="Lin Y.-F."/>
            <person name="Huang M.-D."/>
            <person name="Li C.-Y."/>
            <person name="Huang L."/>
            <person name="Wang Z.-W."/>
            <person name="Zhao X."/>
            <person name="Zhong W.-Y."/>
            <person name="Peng D.-H."/>
            <person name="Ahmad S."/>
            <person name="Lan S."/>
            <person name="Zhang J.-S."/>
            <person name="Tsai W.-C."/>
            <person name="Van De Peer Y."/>
            <person name="Liu Z.-J."/>
        </authorList>
    </citation>
    <scope>NUCLEOTIDE SEQUENCE</scope>
    <source>
        <strain evidence="12">SCP</strain>
        <tissue evidence="12">Leaves</tissue>
    </source>
</reference>
<keyword evidence="4 8" id="KW-0238">DNA-binding</keyword>
<dbReference type="AlphaFoldDB" id="A0AAV9AHM9"/>
<dbReference type="Pfam" id="PF00046">
    <property type="entry name" value="Homeodomain"/>
    <property type="match status" value="1"/>
</dbReference>
<dbReference type="EMBL" id="JAUJYN010000009">
    <property type="protein sequence ID" value="KAK1263636.1"/>
    <property type="molecule type" value="Genomic_DNA"/>
</dbReference>
<dbReference type="PANTHER" id="PTHR45714">
    <property type="entry name" value="HOMEOBOX-LEUCINE ZIPPER PROTEIN HAT14"/>
    <property type="match status" value="1"/>
</dbReference>
<dbReference type="SMART" id="SM00340">
    <property type="entry name" value="HALZ"/>
    <property type="match status" value="1"/>
</dbReference>
<dbReference type="InterPro" id="IPR001356">
    <property type="entry name" value="HD"/>
</dbReference>
<feature type="DNA-binding region" description="Homeobox" evidence="8">
    <location>
        <begin position="51"/>
        <end position="110"/>
    </location>
</feature>
<dbReference type="Proteomes" id="UP001179952">
    <property type="component" value="Unassembled WGS sequence"/>
</dbReference>
<comment type="caution">
    <text evidence="12">The sequence shown here is derived from an EMBL/GenBank/DDBJ whole genome shotgun (WGS) entry which is preliminary data.</text>
</comment>
<dbReference type="SUPFAM" id="SSF46689">
    <property type="entry name" value="Homeodomain-like"/>
    <property type="match status" value="1"/>
</dbReference>
<keyword evidence="6" id="KW-0804">Transcription</keyword>
<comment type="similarity">
    <text evidence="2">Belongs to the HD-ZIP homeobox family. Class II subfamily.</text>
</comment>
<evidence type="ECO:0000259" key="11">
    <source>
        <dbReference type="PROSITE" id="PS50071"/>
    </source>
</evidence>
<evidence type="ECO:0000313" key="13">
    <source>
        <dbReference type="Proteomes" id="UP001179952"/>
    </source>
</evidence>
<reference evidence="12" key="1">
    <citation type="journal article" date="2023" name="Nat. Commun.">
        <title>Diploid and tetraploid genomes of Acorus and the evolution of monocots.</title>
        <authorList>
            <person name="Ma L."/>
            <person name="Liu K.W."/>
            <person name="Li Z."/>
            <person name="Hsiao Y.Y."/>
            <person name="Qi Y."/>
            <person name="Fu T."/>
            <person name="Tang G.D."/>
            <person name="Zhang D."/>
            <person name="Sun W.H."/>
            <person name="Liu D.K."/>
            <person name="Li Y."/>
            <person name="Chen G.Z."/>
            <person name="Liu X.D."/>
            <person name="Liao X.Y."/>
            <person name="Jiang Y.T."/>
            <person name="Yu X."/>
            <person name="Hao Y."/>
            <person name="Huang J."/>
            <person name="Zhao X.W."/>
            <person name="Ke S."/>
            <person name="Chen Y.Y."/>
            <person name="Wu W.L."/>
            <person name="Hsu J.L."/>
            <person name="Lin Y.F."/>
            <person name="Huang M.D."/>
            <person name="Li C.Y."/>
            <person name="Huang L."/>
            <person name="Wang Z.W."/>
            <person name="Zhao X."/>
            <person name="Zhong W.Y."/>
            <person name="Peng D.H."/>
            <person name="Ahmad S."/>
            <person name="Lan S."/>
            <person name="Zhang J.S."/>
            <person name="Tsai W.C."/>
            <person name="Van de Peer Y."/>
            <person name="Liu Z.J."/>
        </authorList>
    </citation>
    <scope>NUCLEOTIDE SEQUENCE</scope>
    <source>
        <strain evidence="12">SCP</strain>
    </source>
</reference>
<evidence type="ECO:0000256" key="1">
    <source>
        <dbReference type="ARBA" id="ARBA00004123"/>
    </source>
</evidence>
<dbReference type="InterPro" id="IPR050762">
    <property type="entry name" value="HD-ZIP_Homeobox_LZ_Class_II"/>
</dbReference>
<keyword evidence="7 8" id="KW-0539">Nucleus</keyword>
<dbReference type="PROSITE" id="PS00027">
    <property type="entry name" value="HOMEOBOX_1"/>
    <property type="match status" value="1"/>
</dbReference>
<feature type="domain" description="Homeobox" evidence="11">
    <location>
        <begin position="49"/>
        <end position="109"/>
    </location>
</feature>
<sequence length="180" mass="21441">MEEQTCRTWLGLGLGCRSEELSVQRRKNNERKPQLQLLFPLESKSNEDEEVAKKEFRLTREQTSLLEERFRERNALTLNQKQELAEQLNLRPRQVEVWFQNRRARTKLKQKEVHYEFLKKWCERLSEENRRLKREVQKLYSIKPSGWPYHEHLSKAAAALSVCPSCKRNSVTGDGKTNNN</sequence>
<evidence type="ECO:0000256" key="7">
    <source>
        <dbReference type="ARBA" id="ARBA00023242"/>
    </source>
</evidence>
<evidence type="ECO:0000256" key="4">
    <source>
        <dbReference type="ARBA" id="ARBA00023125"/>
    </source>
</evidence>
<comment type="subcellular location">
    <subcellularLocation>
        <location evidence="1 8 9">Nucleus</location>
    </subcellularLocation>
</comment>
<keyword evidence="5 8" id="KW-0371">Homeobox</keyword>
<organism evidence="12 13">
    <name type="scientific">Acorus gramineus</name>
    <name type="common">Dwarf sweet flag</name>
    <dbReference type="NCBI Taxonomy" id="55184"/>
    <lineage>
        <taxon>Eukaryota</taxon>
        <taxon>Viridiplantae</taxon>
        <taxon>Streptophyta</taxon>
        <taxon>Embryophyta</taxon>
        <taxon>Tracheophyta</taxon>
        <taxon>Spermatophyta</taxon>
        <taxon>Magnoliopsida</taxon>
        <taxon>Liliopsida</taxon>
        <taxon>Acoraceae</taxon>
        <taxon>Acorus</taxon>
    </lineage>
</organism>
<proteinExistence type="inferred from homology"/>
<keyword evidence="3" id="KW-0805">Transcription regulation</keyword>
<evidence type="ECO:0000256" key="2">
    <source>
        <dbReference type="ARBA" id="ARBA00006074"/>
    </source>
</evidence>
<dbReference type="SMART" id="SM00389">
    <property type="entry name" value="HOX"/>
    <property type="match status" value="1"/>
</dbReference>